<name>A0A2A7MD71_9CLOT</name>
<dbReference type="Gene3D" id="6.10.340.10">
    <property type="match status" value="1"/>
</dbReference>
<dbReference type="EMBL" id="PDCJ01000003">
    <property type="protein sequence ID" value="PEG29606.1"/>
    <property type="molecule type" value="Genomic_DNA"/>
</dbReference>
<keyword evidence="3" id="KW-0808">Transferase</keyword>
<dbReference type="SUPFAM" id="SSF55874">
    <property type="entry name" value="ATPase domain of HSP90 chaperone/DNA topoisomerase II/histidine kinase"/>
    <property type="match status" value="1"/>
</dbReference>
<keyword evidence="1" id="KW-0812">Transmembrane</keyword>
<accession>A0A2A7MD71</accession>
<feature type="domain" description="Signal transduction histidine kinase internal region" evidence="2">
    <location>
        <begin position="402"/>
        <end position="481"/>
    </location>
</feature>
<dbReference type="InterPro" id="IPR036890">
    <property type="entry name" value="HATPase_C_sf"/>
</dbReference>
<keyword evidence="1" id="KW-1133">Transmembrane helix</keyword>
<evidence type="ECO:0000256" key="1">
    <source>
        <dbReference type="SAM" id="Phobius"/>
    </source>
</evidence>
<dbReference type="OrthoDB" id="370211at2"/>
<protein>
    <submittedName>
        <fullName evidence="3">Sensor histidine kinase</fullName>
    </submittedName>
</protein>
<dbReference type="PANTHER" id="PTHR34220">
    <property type="entry name" value="SENSOR HISTIDINE KINASE YPDA"/>
    <property type="match status" value="1"/>
</dbReference>
<dbReference type="GO" id="GO:0016020">
    <property type="term" value="C:membrane"/>
    <property type="evidence" value="ECO:0007669"/>
    <property type="project" value="InterPro"/>
</dbReference>
<dbReference type="PANTHER" id="PTHR34220:SF7">
    <property type="entry name" value="SENSOR HISTIDINE KINASE YPDA"/>
    <property type="match status" value="1"/>
</dbReference>
<feature type="transmembrane region" description="Helical" evidence="1">
    <location>
        <begin position="310"/>
        <end position="330"/>
    </location>
</feature>
<dbReference type="Gene3D" id="3.30.565.10">
    <property type="entry name" value="Histidine kinase-like ATPase, C-terminal domain"/>
    <property type="match status" value="1"/>
</dbReference>
<keyword evidence="3" id="KW-0418">Kinase</keyword>
<keyword evidence="4" id="KW-1185">Reference proteome</keyword>
<reference evidence="3 4" key="1">
    <citation type="submission" date="2017-10" db="EMBL/GenBank/DDBJ databases">
        <title>Effective Description of Clostridium neonatale sp. nov. linked to necrotizing enterocolitis in neonates and a clarification of species assignable to the genus Clostridium (Prazmowski 1880) emend. Lawson and Rainey 2016.</title>
        <authorList>
            <person name="Bernard K."/>
            <person name="Burdz T."/>
            <person name="Wiebe D."/>
            <person name="Balcewich B."/>
            <person name="Alfa M."/>
            <person name="Bernier A.-M."/>
        </authorList>
    </citation>
    <scope>NUCLEOTIDE SEQUENCE [LARGE SCALE GENOMIC DNA]</scope>
    <source>
        <strain evidence="3 4">LCDC99A005</strain>
    </source>
</reference>
<evidence type="ECO:0000259" key="2">
    <source>
        <dbReference type="Pfam" id="PF06580"/>
    </source>
</evidence>
<comment type="caution">
    <text evidence="3">The sequence shown here is derived from an EMBL/GenBank/DDBJ whole genome shotgun (WGS) entry which is preliminary data.</text>
</comment>
<dbReference type="InterPro" id="IPR010559">
    <property type="entry name" value="Sig_transdc_His_kin_internal"/>
</dbReference>
<dbReference type="GO" id="GO:0000155">
    <property type="term" value="F:phosphorelay sensor kinase activity"/>
    <property type="evidence" value="ECO:0007669"/>
    <property type="project" value="InterPro"/>
</dbReference>
<dbReference type="AlphaFoldDB" id="A0A2A7MD71"/>
<evidence type="ECO:0000313" key="3">
    <source>
        <dbReference type="EMBL" id="PEG29606.1"/>
    </source>
</evidence>
<organism evidence="3 4">
    <name type="scientific">Clostridium neonatale</name>
    <dbReference type="NCBI Taxonomy" id="137838"/>
    <lineage>
        <taxon>Bacteria</taxon>
        <taxon>Bacillati</taxon>
        <taxon>Bacillota</taxon>
        <taxon>Clostridia</taxon>
        <taxon>Eubacteriales</taxon>
        <taxon>Clostridiaceae</taxon>
        <taxon>Clostridium</taxon>
    </lineage>
</organism>
<dbReference type="Pfam" id="PF06580">
    <property type="entry name" value="His_kinase"/>
    <property type="match status" value="1"/>
</dbReference>
<dbReference type="STRING" id="137838.GCA_001458595_00549"/>
<dbReference type="InterPro" id="IPR050640">
    <property type="entry name" value="Bact_2-comp_sensor_kinase"/>
</dbReference>
<keyword evidence="1" id="KW-0472">Membrane</keyword>
<dbReference type="RefSeq" id="WP_058293506.1">
    <property type="nucleotide sequence ID" value="NZ_CAMRXG010000043.1"/>
</dbReference>
<dbReference type="Proteomes" id="UP000220840">
    <property type="component" value="Unassembled WGS sequence"/>
</dbReference>
<feature type="transmembrane region" description="Helical" evidence="1">
    <location>
        <begin position="12"/>
        <end position="36"/>
    </location>
</feature>
<gene>
    <name evidence="3" type="ORF">CQ394_16845</name>
</gene>
<sequence length="623" mass="71656">MKREFYYSQKTYLFFIYGLLVTTLLSIFFICFYSFYKDNIVSDSKIKSESLCTSIQNSLNSELNNMSTISMNIVYSNALKKNFTSFYKNYNSNELNTSTFSTSRENVLLIYDIITAIIGPFQSATQVNIYTLNGTCIGSGYFQGVTQINLAELPWYEPTINKNGSKHISTISTLPNSKNLYTGISKYITLTRLFFDSSGEAEGIVEVIQDGDIVFSLISELQQKNPSTSFYVYNENNELIYPYNVKEDDNINYLKLINENSLIPSSAQFVNTGYMKEFLVSYEKIQPYNWTVVISEPKNIVFESLNSFKISFIVIIFLSVGSTLILCFIISSRITHPLSNLSHATKKITINNVLDENETIITPIHSNIQEISELYTSFIDMYSKLRDSSHEILLLKSEETRAKLQATQSLLNPHFLYNSLTNISVMAEENMNNDIVRMCDSLCSYFRYISTSDETIVSLFEEISFTEQYIECMKIRYGNDFIYHSDINENTKDIFIPKLIVQPFVENAFKYGFSASPPWYLKISSNIEDEKWIICIEDNGGCLTNDKRIELLSKFYNLDKNKELKSLKIGGMGLKNVYIRLKILYGDESIFYIDNSIYGKTVFIIGGPIYTNKEEFYNDHTQI</sequence>
<proteinExistence type="predicted"/>
<evidence type="ECO:0000313" key="4">
    <source>
        <dbReference type="Proteomes" id="UP000220840"/>
    </source>
</evidence>